<sequence length="119" mass="13639">MAGKLLFKLRNMGAILRKMGWEEVLDRSQWQQEQSMKLRQVVYASPCSVRVCVESVFEYSRICGCAQFEVTLQHTGYFVQQCSAARNGSSSVVEFAKGCFQKRLSKHDLKQQDALAFYL</sequence>
<name>A0A0V1FHG5_TRIPS</name>
<protein>
    <submittedName>
        <fullName evidence="1">Uncharacterized protein</fullName>
    </submittedName>
</protein>
<accession>A0A0V1FHG5</accession>
<keyword evidence="2" id="KW-1185">Reference proteome</keyword>
<evidence type="ECO:0000313" key="2">
    <source>
        <dbReference type="Proteomes" id="UP000054995"/>
    </source>
</evidence>
<dbReference type="AlphaFoldDB" id="A0A0V1FHG5"/>
<evidence type="ECO:0000313" key="1">
    <source>
        <dbReference type="EMBL" id="KRY85449.1"/>
    </source>
</evidence>
<proteinExistence type="predicted"/>
<dbReference type="OrthoDB" id="10354023at2759"/>
<organism evidence="1 2">
    <name type="scientific">Trichinella pseudospiralis</name>
    <name type="common">Parasitic roundworm</name>
    <dbReference type="NCBI Taxonomy" id="6337"/>
    <lineage>
        <taxon>Eukaryota</taxon>
        <taxon>Metazoa</taxon>
        <taxon>Ecdysozoa</taxon>
        <taxon>Nematoda</taxon>
        <taxon>Enoplea</taxon>
        <taxon>Dorylaimia</taxon>
        <taxon>Trichinellida</taxon>
        <taxon>Trichinellidae</taxon>
        <taxon>Trichinella</taxon>
    </lineage>
</organism>
<reference evidence="1 2" key="1">
    <citation type="submission" date="2015-01" db="EMBL/GenBank/DDBJ databases">
        <title>Evolution of Trichinella species and genotypes.</title>
        <authorList>
            <person name="Korhonen P.K."/>
            <person name="Edoardo P."/>
            <person name="Giuseppe L.R."/>
            <person name="Gasser R.B."/>
        </authorList>
    </citation>
    <scope>NUCLEOTIDE SEQUENCE [LARGE SCALE GENOMIC DNA]</scope>
    <source>
        <strain evidence="1">ISS470</strain>
    </source>
</reference>
<gene>
    <name evidence="1" type="ORF">T4D_11882</name>
</gene>
<comment type="caution">
    <text evidence="1">The sequence shown here is derived from an EMBL/GenBank/DDBJ whole genome shotgun (WGS) entry which is preliminary data.</text>
</comment>
<dbReference type="EMBL" id="JYDT01000090">
    <property type="protein sequence ID" value="KRY85449.1"/>
    <property type="molecule type" value="Genomic_DNA"/>
</dbReference>
<dbReference type="Proteomes" id="UP000054995">
    <property type="component" value="Unassembled WGS sequence"/>
</dbReference>